<evidence type="ECO:0000313" key="2">
    <source>
        <dbReference type="EMBL" id="MDL2407764.1"/>
    </source>
</evidence>
<dbReference type="SUPFAM" id="SSF48452">
    <property type="entry name" value="TPR-like"/>
    <property type="match status" value="1"/>
</dbReference>
<organism evidence="2 3">
    <name type="scientific">Rhizobium calliandrae</name>
    <dbReference type="NCBI Taxonomy" id="1312182"/>
    <lineage>
        <taxon>Bacteria</taxon>
        <taxon>Pseudomonadati</taxon>
        <taxon>Pseudomonadota</taxon>
        <taxon>Alphaproteobacteria</taxon>
        <taxon>Hyphomicrobiales</taxon>
        <taxon>Rhizobiaceae</taxon>
        <taxon>Rhizobium/Agrobacterium group</taxon>
        <taxon>Rhizobium</taxon>
    </lineage>
</organism>
<dbReference type="InterPro" id="IPR016032">
    <property type="entry name" value="Sig_transdc_resp-reg_C-effctor"/>
</dbReference>
<dbReference type="InterPro" id="IPR036388">
    <property type="entry name" value="WH-like_DNA-bd_sf"/>
</dbReference>
<sequence>MDIRLGEKSYEIGGESSISTAARERFLPIGSMKFLPESRLVIQGDVQRRISEDAAALLLAFVERPNQTMTEADLREIAWPSEPSTKIDFDAHIRMLEHLLSAGPHECYLRRIGAGGYQLSVQASIPVPREAQPNSHSDEEIRHGRLPAPLGRLFGRQTEIDEVAQLVENYRLTNIVGPGGIGKTALALEVASRLGSKLEQRIVFVDLASVSHGFLVPFAVAAAFEMSVKADDPVRSLVSFLRDRSSVVVLDNCEHVISTAAPLVEILLKEAPNLRILATSRETLCAEGEQIFRLAPLDIPNDENLSLDDAKLYPSIQLFVERAMSSDHRLSLDDSDVPFVVNICRKLDGIPLAIEIAATRMGVLGVVELSEQLDSCLDVPGRRTSVDRHQTIRKMLDWSHDNLTPAERIVFRRLSMFAGPFQLEAAATVGGDEYLSSSSISTAFAGLVRKSLLHPTVRAGVTTYRLLESSRVYALEKLEASGETPRMRRLHVEWAIETMRRAETDWTCTKRVIWVERYSPMLGDIRQALEWAFSPEGDIRAGVRLSALVMPLGLHMGLVDECRERTRVAIAYSQTLPHPDLDAQVKLHMFESFLNTNQVGPNQDTVTGAATAVRIADAIGHPVYRIAPRMLLAGCLMGMGNYREALQNAEAAGKLSTDSGDGLAILAAQRVLAQTTHFNGLLERSATLTKTVLASPVVNIPLAAGVIHVDKRVSMRIILSRTLWLQGMSEQAVAVMKEAVAIAPEDGPPALCQALSQSACVILLWCGYHDRVGEYIDRLFAATSRYTLTHWNSWATMYRRVLARIEAPDAGELAPIPTDGILQLHTLATITGQLDGIDTEGRSFFDETGWAGPEILRRSAIRKLLVKSSEGMQDLRRSIDAAKQQGALAWQLRAATSLARHLKNGGELRQAIDELSAVYERFEEGFESTDLKAAATLLSELAAA</sequence>
<comment type="caution">
    <text evidence="2">The sequence shown here is derived from an EMBL/GenBank/DDBJ whole genome shotgun (WGS) entry which is preliminary data.</text>
</comment>
<dbReference type="PANTHER" id="PTHR47691:SF3">
    <property type="entry name" value="HTH-TYPE TRANSCRIPTIONAL REGULATOR RV0890C-RELATED"/>
    <property type="match status" value="1"/>
</dbReference>
<dbReference type="SUPFAM" id="SSF52540">
    <property type="entry name" value="P-loop containing nucleoside triphosphate hydrolases"/>
    <property type="match status" value="1"/>
</dbReference>
<accession>A0ABT7KKK8</accession>
<dbReference type="RefSeq" id="WP_285881119.1">
    <property type="nucleotide sequence ID" value="NZ_JARFYN010000025.1"/>
</dbReference>
<dbReference type="InterPro" id="IPR058852">
    <property type="entry name" value="HTH_77"/>
</dbReference>
<gene>
    <name evidence="2" type="ORF">PY650_19290</name>
</gene>
<evidence type="ECO:0000313" key="3">
    <source>
        <dbReference type="Proteomes" id="UP001172630"/>
    </source>
</evidence>
<feature type="domain" description="Winged helix-turn-helix" evidence="1">
    <location>
        <begin position="404"/>
        <end position="478"/>
    </location>
</feature>
<dbReference type="InterPro" id="IPR027417">
    <property type="entry name" value="P-loop_NTPase"/>
</dbReference>
<keyword evidence="3" id="KW-1185">Reference proteome</keyword>
<dbReference type="Proteomes" id="UP001172630">
    <property type="component" value="Unassembled WGS sequence"/>
</dbReference>
<dbReference type="Gene3D" id="3.40.50.300">
    <property type="entry name" value="P-loop containing nucleotide triphosphate hydrolases"/>
    <property type="match status" value="1"/>
</dbReference>
<evidence type="ECO:0000259" key="1">
    <source>
        <dbReference type="Pfam" id="PF25872"/>
    </source>
</evidence>
<dbReference type="InterPro" id="IPR011990">
    <property type="entry name" value="TPR-like_helical_dom_sf"/>
</dbReference>
<name>A0ABT7KKK8_9HYPH</name>
<dbReference type="Pfam" id="PF25872">
    <property type="entry name" value="HTH_77"/>
    <property type="match status" value="1"/>
</dbReference>
<protein>
    <recommendedName>
        <fullName evidence="1">Winged helix-turn-helix domain-containing protein</fullName>
    </recommendedName>
</protein>
<reference evidence="2" key="1">
    <citation type="submission" date="2023-06" db="EMBL/GenBank/DDBJ databases">
        <title>Phylogenetic Diversity of Rhizobium strains.</title>
        <authorList>
            <person name="Moura F.T."/>
            <person name="Helene L.C.F."/>
            <person name="Hungria M."/>
        </authorList>
    </citation>
    <scope>NUCLEOTIDE SEQUENCE</scope>
    <source>
        <strain evidence="2">CCGE524</strain>
    </source>
</reference>
<proteinExistence type="predicted"/>
<dbReference type="PRINTS" id="PR00364">
    <property type="entry name" value="DISEASERSIST"/>
</dbReference>
<dbReference type="EMBL" id="JARFYN010000025">
    <property type="protein sequence ID" value="MDL2407764.1"/>
    <property type="molecule type" value="Genomic_DNA"/>
</dbReference>
<dbReference type="SUPFAM" id="SSF46894">
    <property type="entry name" value="C-terminal effector domain of the bipartite response regulators"/>
    <property type="match status" value="1"/>
</dbReference>
<dbReference type="Gene3D" id="1.10.10.10">
    <property type="entry name" value="Winged helix-like DNA-binding domain superfamily/Winged helix DNA-binding domain"/>
    <property type="match status" value="1"/>
</dbReference>
<dbReference type="PANTHER" id="PTHR47691">
    <property type="entry name" value="REGULATOR-RELATED"/>
    <property type="match status" value="1"/>
</dbReference>
<dbReference type="Gene3D" id="1.25.40.10">
    <property type="entry name" value="Tetratricopeptide repeat domain"/>
    <property type="match status" value="1"/>
</dbReference>